<feature type="region of interest" description="Disordered" evidence="1">
    <location>
        <begin position="63"/>
        <end position="99"/>
    </location>
</feature>
<feature type="compositionally biased region" description="Basic and acidic residues" evidence="1">
    <location>
        <begin position="63"/>
        <end position="73"/>
    </location>
</feature>
<gene>
    <name evidence="2" type="ORF">CCMP2556_LOCUS37252</name>
</gene>
<protein>
    <submittedName>
        <fullName evidence="2">Uncharacterized protein</fullName>
    </submittedName>
</protein>
<evidence type="ECO:0000313" key="2">
    <source>
        <dbReference type="EMBL" id="CAK9075632.1"/>
    </source>
</evidence>
<dbReference type="EMBL" id="CAXAMN010023162">
    <property type="protein sequence ID" value="CAK9075632.1"/>
    <property type="molecule type" value="Genomic_DNA"/>
</dbReference>
<proteinExistence type="predicted"/>
<comment type="caution">
    <text evidence="2">The sequence shown here is derived from an EMBL/GenBank/DDBJ whole genome shotgun (WGS) entry which is preliminary data.</text>
</comment>
<organism evidence="2 3">
    <name type="scientific">Durusdinium trenchii</name>
    <dbReference type="NCBI Taxonomy" id="1381693"/>
    <lineage>
        <taxon>Eukaryota</taxon>
        <taxon>Sar</taxon>
        <taxon>Alveolata</taxon>
        <taxon>Dinophyceae</taxon>
        <taxon>Suessiales</taxon>
        <taxon>Symbiodiniaceae</taxon>
        <taxon>Durusdinium</taxon>
    </lineage>
</organism>
<sequence>MLQVGIEAASFIVASAFILREWKASRRWGGQRGAKPGVEDVGGRGSRPQAVSWCENLLGFPLHSKDGKEEENQKLMQDVRCSTHRPRTDSRSVSGFSEN</sequence>
<keyword evidence="3" id="KW-1185">Reference proteome</keyword>
<dbReference type="Proteomes" id="UP001642484">
    <property type="component" value="Unassembled WGS sequence"/>
</dbReference>
<evidence type="ECO:0000313" key="3">
    <source>
        <dbReference type="Proteomes" id="UP001642484"/>
    </source>
</evidence>
<accession>A0ABP0PKF2</accession>
<evidence type="ECO:0000256" key="1">
    <source>
        <dbReference type="SAM" id="MobiDB-lite"/>
    </source>
</evidence>
<reference evidence="2 3" key="1">
    <citation type="submission" date="2024-02" db="EMBL/GenBank/DDBJ databases">
        <authorList>
            <person name="Chen Y."/>
            <person name="Shah S."/>
            <person name="Dougan E. K."/>
            <person name="Thang M."/>
            <person name="Chan C."/>
        </authorList>
    </citation>
    <scope>NUCLEOTIDE SEQUENCE [LARGE SCALE GENOMIC DNA]</scope>
</reference>
<name>A0ABP0PKF2_9DINO</name>